<keyword evidence="1" id="KW-0472">Membrane</keyword>
<sequence length="538" mass="60700">MFAFFLNNICSTDISIEGCSYSNSIDVYPPSKLITKTVSKGTSLCIKGAILIKSDKPFVATYKITKEDYTRVKTIVKTGTKENPFFFGSYLNIQEMKIEAKDPSQDLQIEIIGVAPSETSMFYTYGVFTTMKSFNKFIAISPLRSLQLYTWSQYPLSFDVNTHTIHKDFDNYSRTNFENSYQCYLALSTYGREITEPVNIAWKEDKTKQPISDFKNPFGEDVFYILPGGDAFTLEEVIKFTEDNKNMFTDEISEKYMYPDDCKAPLGLYDHPYYNIANLKSGESICTEGSFVFASRGKFKATVYDRTNKNDKGKTYENPFSVGGSQYLSVIKCDDSVKECRVQCVTITEPIHTDSVTNYSFFTTKNEFEFDQKVLYTKDKMVTFGLTAYTPESKKIEGTGSNNLGLSQYKDVYGDEVLMATPKMEKGKYVDESKFHITIARGKSSSEYQPSYFESNLIYEIPPGVKTEEEVKAHSADSDVTFVKESNEDEETKSNGLGGGAIAGIVIGVIAFIVIICVLVWFFVFRKKSSESGSGEKV</sequence>
<proteinExistence type="predicted"/>
<protein>
    <submittedName>
        <fullName evidence="2">Uncharacterized protein</fullName>
    </submittedName>
</protein>
<reference evidence="2" key="1">
    <citation type="submission" date="2006-10" db="EMBL/GenBank/DDBJ databases">
        <authorList>
            <person name="Amadeo P."/>
            <person name="Zhao Q."/>
            <person name="Wortman J."/>
            <person name="Fraser-Liggett C."/>
            <person name="Carlton J."/>
        </authorList>
    </citation>
    <scope>NUCLEOTIDE SEQUENCE</scope>
    <source>
        <strain evidence="2">G3</strain>
    </source>
</reference>
<keyword evidence="1" id="KW-0812">Transmembrane</keyword>
<dbReference type="VEuPathDB" id="TrichDB:TVAGG3_0691580"/>
<dbReference type="AlphaFoldDB" id="A2EED2"/>
<evidence type="ECO:0000313" key="3">
    <source>
        <dbReference type="Proteomes" id="UP000001542"/>
    </source>
</evidence>
<dbReference type="PANTHER" id="PTHR16861">
    <property type="entry name" value="GLYCOPROTEIN 38"/>
    <property type="match status" value="1"/>
</dbReference>
<evidence type="ECO:0000256" key="1">
    <source>
        <dbReference type="SAM" id="Phobius"/>
    </source>
</evidence>
<reference evidence="2" key="2">
    <citation type="journal article" date="2007" name="Science">
        <title>Draft genome sequence of the sexually transmitted pathogen Trichomonas vaginalis.</title>
        <authorList>
            <person name="Carlton J.M."/>
            <person name="Hirt R.P."/>
            <person name="Silva J.C."/>
            <person name="Delcher A.L."/>
            <person name="Schatz M."/>
            <person name="Zhao Q."/>
            <person name="Wortman J.R."/>
            <person name="Bidwell S.L."/>
            <person name="Alsmark U.C.M."/>
            <person name="Besteiro S."/>
            <person name="Sicheritz-Ponten T."/>
            <person name="Noel C.J."/>
            <person name="Dacks J.B."/>
            <person name="Foster P.G."/>
            <person name="Simillion C."/>
            <person name="Van de Peer Y."/>
            <person name="Miranda-Saavedra D."/>
            <person name="Barton G.J."/>
            <person name="Westrop G.D."/>
            <person name="Mueller S."/>
            <person name="Dessi D."/>
            <person name="Fiori P.L."/>
            <person name="Ren Q."/>
            <person name="Paulsen I."/>
            <person name="Zhang H."/>
            <person name="Bastida-Corcuera F.D."/>
            <person name="Simoes-Barbosa A."/>
            <person name="Brown M.T."/>
            <person name="Hayes R.D."/>
            <person name="Mukherjee M."/>
            <person name="Okumura C.Y."/>
            <person name="Schneider R."/>
            <person name="Smith A.J."/>
            <person name="Vanacova S."/>
            <person name="Villalvazo M."/>
            <person name="Haas B.J."/>
            <person name="Pertea M."/>
            <person name="Feldblyum T.V."/>
            <person name="Utterback T.R."/>
            <person name="Shu C.L."/>
            <person name="Osoegawa K."/>
            <person name="de Jong P.J."/>
            <person name="Hrdy I."/>
            <person name="Horvathova L."/>
            <person name="Zubacova Z."/>
            <person name="Dolezal P."/>
            <person name="Malik S.B."/>
            <person name="Logsdon J.M. Jr."/>
            <person name="Henze K."/>
            <person name="Gupta A."/>
            <person name="Wang C.C."/>
            <person name="Dunne R.L."/>
            <person name="Upcroft J.A."/>
            <person name="Upcroft P."/>
            <person name="White O."/>
            <person name="Salzberg S.L."/>
            <person name="Tang P."/>
            <person name="Chiu C.-H."/>
            <person name="Lee Y.-S."/>
            <person name="Embley T.M."/>
            <person name="Coombs G.H."/>
            <person name="Mottram J.C."/>
            <person name="Tachezy J."/>
            <person name="Fraser-Liggett C.M."/>
            <person name="Johnson P.J."/>
        </authorList>
    </citation>
    <scope>NUCLEOTIDE SEQUENCE [LARGE SCALE GENOMIC DNA]</scope>
    <source>
        <strain evidence="2">G3</strain>
    </source>
</reference>
<dbReference type="Proteomes" id="UP000001542">
    <property type="component" value="Unassembled WGS sequence"/>
</dbReference>
<accession>A2EED2</accession>
<name>A2EED2_TRIV3</name>
<keyword evidence="1" id="KW-1133">Transmembrane helix</keyword>
<dbReference type="EMBL" id="DS113367">
    <property type="protein sequence ID" value="EAY08938.1"/>
    <property type="molecule type" value="Genomic_DNA"/>
</dbReference>
<evidence type="ECO:0000313" key="2">
    <source>
        <dbReference type="EMBL" id="EAY08938.1"/>
    </source>
</evidence>
<dbReference type="RefSeq" id="XP_001321161.1">
    <property type="nucleotide sequence ID" value="XM_001321126.1"/>
</dbReference>
<dbReference type="InParanoid" id="A2EED2"/>
<gene>
    <name evidence="2" type="ORF">TVAG_485850</name>
</gene>
<organism evidence="2 3">
    <name type="scientific">Trichomonas vaginalis (strain ATCC PRA-98 / G3)</name>
    <dbReference type="NCBI Taxonomy" id="412133"/>
    <lineage>
        <taxon>Eukaryota</taxon>
        <taxon>Metamonada</taxon>
        <taxon>Parabasalia</taxon>
        <taxon>Trichomonadida</taxon>
        <taxon>Trichomonadidae</taxon>
        <taxon>Trichomonas</taxon>
    </lineage>
</organism>
<dbReference type="PANTHER" id="PTHR16861:SF4">
    <property type="entry name" value="SH3 DOMAIN PROTEIN (AFU_ORTHOLOGUE AFUA_1G13610)"/>
    <property type="match status" value="1"/>
</dbReference>
<dbReference type="KEGG" id="tva:4766855"/>
<feature type="transmembrane region" description="Helical" evidence="1">
    <location>
        <begin position="501"/>
        <end position="524"/>
    </location>
</feature>
<keyword evidence="3" id="KW-1185">Reference proteome</keyword>
<dbReference type="VEuPathDB" id="TrichDB:TVAG_485850"/>